<dbReference type="InterPro" id="IPR027385">
    <property type="entry name" value="Beta-barrel_OMP"/>
</dbReference>
<dbReference type="Proteomes" id="UP000242175">
    <property type="component" value="Chromosome small"/>
</dbReference>
<dbReference type="RefSeq" id="WP_089074722.1">
    <property type="nucleotide sequence ID" value="NZ_CBCSAM010000003.1"/>
</dbReference>
<dbReference type="InterPro" id="IPR011250">
    <property type="entry name" value="OMP/PagP_B-barrel"/>
</dbReference>
<organism evidence="4 5">
    <name type="scientific">Paraphotobacterium marinum</name>
    <dbReference type="NCBI Taxonomy" id="1755811"/>
    <lineage>
        <taxon>Bacteria</taxon>
        <taxon>Pseudomonadati</taxon>
        <taxon>Pseudomonadota</taxon>
        <taxon>Gammaproteobacteria</taxon>
        <taxon>Vibrionales</taxon>
        <taxon>Vibrionaceae</taxon>
        <taxon>Paraphotobacterium</taxon>
    </lineage>
</organism>
<feature type="chain" id="PRO_5012804336" description="Outer membrane protein beta-barrel domain-containing protein" evidence="2">
    <location>
        <begin position="22"/>
        <end position="176"/>
    </location>
</feature>
<dbReference type="AlphaFoldDB" id="A0A220VHF4"/>
<reference evidence="4 5" key="1">
    <citation type="journal article" date="2016" name="Int. J. Syst. Evol. Microbiol.">
        <title>Paraphotobacterium marinum gen. nov., sp. nov., a member of the family Vibrionaceae, isolated from surface seawater.</title>
        <authorList>
            <person name="Huang Z."/>
            <person name="Dong C."/>
            <person name="Shao Z."/>
        </authorList>
    </citation>
    <scope>NUCLEOTIDE SEQUENCE [LARGE SCALE GENOMIC DNA]</scope>
    <source>
        <strain evidence="4 5">NSCS20N07D</strain>
    </source>
</reference>
<dbReference type="EMBL" id="CP022356">
    <property type="protein sequence ID" value="ASK79814.1"/>
    <property type="molecule type" value="Genomic_DNA"/>
</dbReference>
<name>A0A220VHF4_9GAMM</name>
<proteinExistence type="predicted"/>
<evidence type="ECO:0000313" key="5">
    <source>
        <dbReference type="Proteomes" id="UP000242175"/>
    </source>
</evidence>
<evidence type="ECO:0000256" key="1">
    <source>
        <dbReference type="ARBA" id="ARBA00022729"/>
    </source>
</evidence>
<accession>A0A220VHF4</accession>
<dbReference type="KEGG" id="pmai:CF386_12300"/>
<protein>
    <recommendedName>
        <fullName evidence="3">Outer membrane protein beta-barrel domain-containing protein</fullName>
    </recommendedName>
</protein>
<evidence type="ECO:0000313" key="4">
    <source>
        <dbReference type="EMBL" id="ASK79814.1"/>
    </source>
</evidence>
<keyword evidence="1 2" id="KW-0732">Signal</keyword>
<evidence type="ECO:0000256" key="2">
    <source>
        <dbReference type="SAM" id="SignalP"/>
    </source>
</evidence>
<gene>
    <name evidence="4" type="ORF">CF386_12300</name>
</gene>
<dbReference type="SUPFAM" id="SSF56925">
    <property type="entry name" value="OMPA-like"/>
    <property type="match status" value="1"/>
</dbReference>
<dbReference type="Pfam" id="PF13505">
    <property type="entry name" value="OMP_b-brl"/>
    <property type="match status" value="1"/>
</dbReference>
<feature type="signal peptide" evidence="2">
    <location>
        <begin position="1"/>
        <end position="21"/>
    </location>
</feature>
<sequence>MKKLLLPLVIGAVCVSTSAFAKTGPYVGADLGLASVSGAHNTPLTFGIKGGYLFQTSDRAAFGPEIGYTDLLADASKRGTDNSIDQINLLGVAKFNLDQQWSLIGKAGMSYVTNDYDPGPRKTNWQPIISAGGQYALNQNIALNAAWTHTFGDGGFGPNSNTNSMDLFTVGATYTF</sequence>
<evidence type="ECO:0000259" key="3">
    <source>
        <dbReference type="Pfam" id="PF13505"/>
    </source>
</evidence>
<feature type="domain" description="Outer membrane protein beta-barrel" evidence="3">
    <location>
        <begin position="8"/>
        <end position="176"/>
    </location>
</feature>
<dbReference type="Gene3D" id="2.40.160.20">
    <property type="match status" value="1"/>
</dbReference>
<dbReference type="OrthoDB" id="9782229at2"/>
<keyword evidence="5" id="KW-1185">Reference proteome</keyword>